<dbReference type="InterPro" id="IPR050490">
    <property type="entry name" value="Bact_solute-bd_prot1"/>
</dbReference>
<feature type="chain" id="PRO_5046375239" evidence="1">
    <location>
        <begin position="33"/>
        <end position="442"/>
    </location>
</feature>
<keyword evidence="1" id="KW-0732">Signal</keyword>
<reference evidence="2 3" key="1">
    <citation type="journal article" date="2019" name="Int. J. Syst. Evol. Microbiol.">
        <title>The Global Catalogue of Microorganisms (GCM) 10K type strain sequencing project: providing services to taxonomists for standard genome sequencing and annotation.</title>
        <authorList>
            <consortium name="The Broad Institute Genomics Platform"/>
            <consortium name="The Broad Institute Genome Sequencing Center for Infectious Disease"/>
            <person name="Wu L."/>
            <person name="Ma J."/>
        </authorList>
    </citation>
    <scope>NUCLEOTIDE SEQUENCE [LARGE SCALE GENOMIC DNA]</scope>
    <source>
        <strain evidence="2 3">JCM 13581</strain>
    </source>
</reference>
<proteinExistence type="predicted"/>
<evidence type="ECO:0000256" key="1">
    <source>
        <dbReference type="SAM" id="SignalP"/>
    </source>
</evidence>
<keyword evidence="3" id="KW-1185">Reference proteome</keyword>
<dbReference type="EMBL" id="BAAAMJ010000068">
    <property type="protein sequence ID" value="GAA1931621.1"/>
    <property type="molecule type" value="Genomic_DNA"/>
</dbReference>
<comment type="caution">
    <text evidence="2">The sequence shown here is derived from an EMBL/GenBank/DDBJ whole genome shotgun (WGS) entry which is preliminary data.</text>
</comment>
<feature type="signal peptide" evidence="1">
    <location>
        <begin position="1"/>
        <end position="32"/>
    </location>
</feature>
<accession>A0ABN2PWH8</accession>
<dbReference type="Pfam" id="PF13416">
    <property type="entry name" value="SBP_bac_8"/>
    <property type="match status" value="1"/>
</dbReference>
<dbReference type="RefSeq" id="WP_344265397.1">
    <property type="nucleotide sequence ID" value="NZ_BAAAMJ010000068.1"/>
</dbReference>
<dbReference type="Gene3D" id="3.40.190.10">
    <property type="entry name" value="Periplasmic binding protein-like II"/>
    <property type="match status" value="1"/>
</dbReference>
<dbReference type="PANTHER" id="PTHR43649">
    <property type="entry name" value="ARABINOSE-BINDING PROTEIN-RELATED"/>
    <property type="match status" value="1"/>
</dbReference>
<evidence type="ECO:0000313" key="3">
    <source>
        <dbReference type="Proteomes" id="UP001501303"/>
    </source>
</evidence>
<dbReference type="PROSITE" id="PS51257">
    <property type="entry name" value="PROKAR_LIPOPROTEIN"/>
    <property type="match status" value="1"/>
</dbReference>
<evidence type="ECO:0000313" key="2">
    <source>
        <dbReference type="EMBL" id="GAA1931621.1"/>
    </source>
</evidence>
<dbReference type="PANTHER" id="PTHR43649:SF32">
    <property type="entry name" value="SUGAR BINDING SECRETED PROTEIN"/>
    <property type="match status" value="1"/>
</dbReference>
<organism evidence="2 3">
    <name type="scientific">Streptomyces sodiiphilus</name>
    <dbReference type="NCBI Taxonomy" id="226217"/>
    <lineage>
        <taxon>Bacteria</taxon>
        <taxon>Bacillati</taxon>
        <taxon>Actinomycetota</taxon>
        <taxon>Actinomycetes</taxon>
        <taxon>Kitasatosporales</taxon>
        <taxon>Streptomycetaceae</taxon>
        <taxon>Streptomyces</taxon>
    </lineage>
</organism>
<dbReference type="Proteomes" id="UP001501303">
    <property type="component" value="Unassembled WGS sequence"/>
</dbReference>
<protein>
    <submittedName>
        <fullName evidence="2">Extracellular solute-binding protein</fullName>
    </submittedName>
</protein>
<sequence length="442" mass="48383">MRRTTRTPHRHSRTSRAVAAGIAAALGTSLLAACGSDDNGGGDGGNGSGDVTISVGVFGQMDFTELYDEYMDENPHVKIEQNSIQENRDYYQQLITRLPTGSGLSDIQAIEVDNIYEMANDLGQYWVNLNDSEHADLDHFVEWKRDQATSQDGRTIGFGTDIGPMAICYRTDRFEEAGLPTDREEVGQLWADDWAQYIEVGERFMENTPSDIAYVDSAGGMFNAVLNSFSEQMYSADGEVIYQESEAVQNAWDLGVAVAEAEMSAGQDQFSEEWNRAFSNGDFATISCPAWMLAYIQDKAGQDGEGNWDVAAAPRPANWGGSFLAVPEASKNQDEAVKLANWLTAPEQQAKLFNTQGNFPSSATAQDSPDVQDTTHDYFRGAPIGQIFSDAAQGIPTIIVGPRNQTIRESLTDGLVMIEQQGESPDDAWDATVRRIENALAD</sequence>
<dbReference type="SUPFAM" id="SSF53850">
    <property type="entry name" value="Periplasmic binding protein-like II"/>
    <property type="match status" value="1"/>
</dbReference>
<dbReference type="InterPro" id="IPR006059">
    <property type="entry name" value="SBP"/>
</dbReference>
<gene>
    <name evidence="2" type="ORF">GCM10009716_43400</name>
</gene>
<name>A0ABN2PWH8_9ACTN</name>